<feature type="transmembrane region" description="Helical" evidence="7">
    <location>
        <begin position="261"/>
        <end position="289"/>
    </location>
</feature>
<accession>A0A0P6XEV0</accession>
<feature type="transmembrane region" description="Helical" evidence="7">
    <location>
        <begin position="763"/>
        <end position="787"/>
    </location>
</feature>
<keyword evidence="5 7" id="KW-0472">Membrane</keyword>
<dbReference type="RefSeq" id="WP_061913132.1">
    <property type="nucleotide sequence ID" value="NZ_DF967971.1"/>
</dbReference>
<dbReference type="EMBL" id="LGHJ01000006">
    <property type="protein sequence ID" value="KPL78169.1"/>
    <property type="molecule type" value="Genomic_DNA"/>
</dbReference>
<keyword evidence="10" id="KW-1185">Reference proteome</keyword>
<evidence type="ECO:0000256" key="2">
    <source>
        <dbReference type="ARBA" id="ARBA00022475"/>
    </source>
</evidence>
<name>A0A0P6XEV0_9CHLR</name>
<feature type="transmembrane region" description="Helical" evidence="7">
    <location>
        <begin position="672"/>
        <end position="697"/>
    </location>
</feature>
<dbReference type="PANTHER" id="PTHR30572">
    <property type="entry name" value="MEMBRANE COMPONENT OF TRANSPORTER-RELATED"/>
    <property type="match status" value="1"/>
</dbReference>
<comment type="subcellular location">
    <subcellularLocation>
        <location evidence="1">Cell membrane</location>
        <topology evidence="1">Multi-pass membrane protein</topology>
    </subcellularLocation>
</comment>
<keyword evidence="4 7" id="KW-1133">Transmembrane helix</keyword>
<dbReference type="Pfam" id="PF02687">
    <property type="entry name" value="FtsX"/>
    <property type="match status" value="2"/>
</dbReference>
<evidence type="ECO:0000256" key="5">
    <source>
        <dbReference type="ARBA" id="ARBA00023136"/>
    </source>
</evidence>
<evidence type="ECO:0000313" key="9">
    <source>
        <dbReference type="EMBL" id="KPL78169.1"/>
    </source>
</evidence>
<sequence length="802" mass="87932">MMPPRWRKILADFLGNPTRSLLVILSIAVGLLAVGSITNTRLQSAYLMRETYASVNPANVMLITSPLTEEDLFPLRHMEGVAEAEGVRTFNLRVRNNEGDWVRLNVIAPPDYAEKRINQVLVLAGDFPPAERTFAVDQFKLPELTLYPDHTLEVQLPSGRVERVPVRAVVQDQTIGASRADGGFFLAPAQAFTTWDSLEWLEQPQSINLVYLTASQNADDYDHLRALGRAAADILEKNGHIVYSYAVNGRHDHPNSTYTDALASILVLLGLLVVFLSGFLITNTLQALLAQQVQQIGVMKSVGATGGQIARLYLVLIELYGLIALLLSLYPVRWMTGVLLGMMQTGINIPASQPHLLPETVALMAALALVVPAGAGWLPIQRAVRIPVQQALSGISPLQAALREGRLLRALRRVRGLSRPLLISLRNTFRRRSRLILTLITLTLGGAIFIGTLNTRISLQSYIDRLRYYFLADISITFQQPYRLSQVEADLLGLPGVRLVEGWSGARGELVLADGSGESFSIIAPPAGSRMVEPILISGRWIEPGDHHALAVSERFLDVYPGLKPGDTIRLRLNGRERDWVVTGIFQLVGRSAGLLAYANGEVIQAELGQSNRTTNFRVLAERDNLTLEEQKAFGRLVEQELERRGYRVEEITAGLRLKEISANGLDLLTTVLLLLSGLIAAVGAIGLMGTMSMNVLERTREIGVMRAIGAGDRQIMNIVLVEGMLIGLISWVLSALAALPISRLLANTINYALFGAQAPLNFAPWSLLVWLGIVLVLSTLASVLPARTAARLTIREVLAYE</sequence>
<comment type="similarity">
    <text evidence="6">Belongs to the ABC-4 integral membrane protein family.</text>
</comment>
<dbReference type="PANTHER" id="PTHR30572:SF4">
    <property type="entry name" value="ABC TRANSPORTER PERMEASE YTRF"/>
    <property type="match status" value="1"/>
</dbReference>
<comment type="caution">
    <text evidence="9">The sequence shown here is derived from an EMBL/GenBank/DDBJ whole genome shotgun (WGS) entry which is preliminary data.</text>
</comment>
<keyword evidence="2" id="KW-1003">Cell membrane</keyword>
<feature type="transmembrane region" description="Helical" evidence="7">
    <location>
        <begin position="310"/>
        <end position="332"/>
    </location>
</feature>
<dbReference type="InterPro" id="IPR003838">
    <property type="entry name" value="ABC3_permease_C"/>
</dbReference>
<feature type="domain" description="ABC3 transporter permease C-terminal" evidence="8">
    <location>
        <begin position="675"/>
        <end position="794"/>
    </location>
</feature>
<feature type="transmembrane region" description="Helical" evidence="7">
    <location>
        <begin position="718"/>
        <end position="743"/>
    </location>
</feature>
<gene>
    <name evidence="9" type="ORF">AC812_01760</name>
</gene>
<feature type="transmembrane region" description="Helical" evidence="7">
    <location>
        <begin position="361"/>
        <end position="380"/>
    </location>
</feature>
<evidence type="ECO:0000313" key="10">
    <source>
        <dbReference type="Proteomes" id="UP000050514"/>
    </source>
</evidence>
<organism evidence="9 10">
    <name type="scientific">Bellilinea caldifistulae</name>
    <dbReference type="NCBI Taxonomy" id="360411"/>
    <lineage>
        <taxon>Bacteria</taxon>
        <taxon>Bacillati</taxon>
        <taxon>Chloroflexota</taxon>
        <taxon>Anaerolineae</taxon>
        <taxon>Anaerolineales</taxon>
        <taxon>Anaerolineaceae</taxon>
        <taxon>Bellilinea</taxon>
    </lineage>
</organism>
<dbReference type="Proteomes" id="UP000050514">
    <property type="component" value="Unassembled WGS sequence"/>
</dbReference>
<dbReference type="GO" id="GO:0005886">
    <property type="term" value="C:plasma membrane"/>
    <property type="evidence" value="ECO:0007669"/>
    <property type="project" value="UniProtKB-SubCell"/>
</dbReference>
<evidence type="ECO:0000259" key="8">
    <source>
        <dbReference type="Pfam" id="PF02687"/>
    </source>
</evidence>
<keyword evidence="3 7" id="KW-0812">Transmembrane</keyword>
<evidence type="ECO:0000256" key="6">
    <source>
        <dbReference type="ARBA" id="ARBA00038076"/>
    </source>
</evidence>
<protein>
    <recommendedName>
        <fullName evidence="8">ABC3 transporter permease C-terminal domain-containing protein</fullName>
    </recommendedName>
</protein>
<dbReference type="GO" id="GO:0022857">
    <property type="term" value="F:transmembrane transporter activity"/>
    <property type="evidence" value="ECO:0007669"/>
    <property type="project" value="TreeGrafter"/>
</dbReference>
<proteinExistence type="inferred from homology"/>
<dbReference type="AlphaFoldDB" id="A0A0P6XEV0"/>
<dbReference type="OrthoDB" id="9780560at2"/>
<dbReference type="STRING" id="360411.AC812_01760"/>
<evidence type="ECO:0000256" key="3">
    <source>
        <dbReference type="ARBA" id="ARBA00022692"/>
    </source>
</evidence>
<evidence type="ECO:0000256" key="7">
    <source>
        <dbReference type="SAM" id="Phobius"/>
    </source>
</evidence>
<feature type="domain" description="ABC3 transporter permease C-terminal" evidence="8">
    <location>
        <begin position="268"/>
        <end position="387"/>
    </location>
</feature>
<feature type="transmembrane region" description="Helical" evidence="7">
    <location>
        <begin position="435"/>
        <end position="453"/>
    </location>
</feature>
<dbReference type="InterPro" id="IPR050250">
    <property type="entry name" value="Macrolide_Exporter_MacB"/>
</dbReference>
<reference evidence="9 10" key="1">
    <citation type="submission" date="2015-07" db="EMBL/GenBank/DDBJ databases">
        <title>Draft genome of Bellilinea caldifistulae DSM 17877.</title>
        <authorList>
            <person name="Hemp J."/>
            <person name="Ward L.M."/>
            <person name="Pace L.A."/>
            <person name="Fischer W.W."/>
        </authorList>
    </citation>
    <scope>NUCLEOTIDE SEQUENCE [LARGE SCALE GENOMIC DNA]</scope>
    <source>
        <strain evidence="9 10">GOMI-1</strain>
    </source>
</reference>
<evidence type="ECO:0000256" key="4">
    <source>
        <dbReference type="ARBA" id="ARBA00022989"/>
    </source>
</evidence>
<evidence type="ECO:0000256" key="1">
    <source>
        <dbReference type="ARBA" id="ARBA00004651"/>
    </source>
</evidence>